<dbReference type="InterPro" id="IPR001370">
    <property type="entry name" value="BIR_rpt"/>
</dbReference>
<gene>
    <name evidence="8" type="primary">LOC125387148</name>
</gene>
<evidence type="ECO:0000259" key="6">
    <source>
        <dbReference type="PROSITE" id="PS50089"/>
    </source>
</evidence>
<dbReference type="SMART" id="SM00238">
    <property type="entry name" value="BIR"/>
    <property type="match status" value="1"/>
</dbReference>
<accession>A0A9C6SWY4</accession>
<dbReference type="RefSeq" id="XP_048270250.1">
    <property type="nucleotide sequence ID" value="XM_048414293.1"/>
</dbReference>
<protein>
    <submittedName>
        <fullName evidence="8">Baculoviral IAP repeat-containing protein 2-like</fullName>
    </submittedName>
</protein>
<comment type="similarity">
    <text evidence="1">Belongs to the IAP family.</text>
</comment>
<dbReference type="CDD" id="cd00022">
    <property type="entry name" value="BIR"/>
    <property type="match status" value="1"/>
</dbReference>
<dbReference type="GeneID" id="125387148"/>
<dbReference type="FunFam" id="1.10.1170.10:FF:000002">
    <property type="entry name" value="Baculoviral IAP repeat containing 7"/>
    <property type="match status" value="1"/>
</dbReference>
<dbReference type="GO" id="GO:0005737">
    <property type="term" value="C:cytoplasm"/>
    <property type="evidence" value="ECO:0007669"/>
    <property type="project" value="TreeGrafter"/>
</dbReference>
<keyword evidence="4" id="KW-0862">Zinc</keyword>
<evidence type="ECO:0000256" key="3">
    <source>
        <dbReference type="ARBA" id="ARBA00022771"/>
    </source>
</evidence>
<dbReference type="PROSITE" id="PS01282">
    <property type="entry name" value="BIR_REPEAT_1"/>
    <property type="match status" value="1"/>
</dbReference>
<evidence type="ECO:0000256" key="1">
    <source>
        <dbReference type="ARBA" id="ARBA00006672"/>
    </source>
</evidence>
<dbReference type="Pfam" id="PF00653">
    <property type="entry name" value="BIR"/>
    <property type="match status" value="1"/>
</dbReference>
<evidence type="ECO:0000256" key="2">
    <source>
        <dbReference type="ARBA" id="ARBA00022723"/>
    </source>
</evidence>
<proteinExistence type="inferred from homology"/>
<keyword evidence="7" id="KW-1185">Reference proteome</keyword>
<dbReference type="InterPro" id="IPR050784">
    <property type="entry name" value="IAP"/>
</dbReference>
<dbReference type="PANTHER" id="PTHR10044:SF139">
    <property type="entry name" value="DEATH-ASSOCIATED INHIBITOR OF APOPTOSIS 2"/>
    <property type="match status" value="1"/>
</dbReference>
<dbReference type="InterPro" id="IPR001841">
    <property type="entry name" value="Znf_RING"/>
</dbReference>
<dbReference type="GO" id="GO:0005634">
    <property type="term" value="C:nucleus"/>
    <property type="evidence" value="ECO:0007669"/>
    <property type="project" value="TreeGrafter"/>
</dbReference>
<dbReference type="Gene3D" id="1.10.1170.10">
    <property type="entry name" value="Inhibitor Of Apoptosis Protein (2mihbC-IAP-1), Chain A"/>
    <property type="match status" value="1"/>
</dbReference>
<name>A0A9C6SWY4_BOMTE</name>
<dbReference type="KEGG" id="bter:125387148"/>
<dbReference type="GO" id="GO:0008270">
    <property type="term" value="F:zinc ion binding"/>
    <property type="evidence" value="ECO:0007669"/>
    <property type="project" value="UniProtKB-KW"/>
</dbReference>
<organism evidence="7 8">
    <name type="scientific">Bombus terrestris</name>
    <name type="common">Buff-tailed bumblebee</name>
    <name type="synonym">Apis terrestris</name>
    <dbReference type="NCBI Taxonomy" id="30195"/>
    <lineage>
        <taxon>Eukaryota</taxon>
        <taxon>Metazoa</taxon>
        <taxon>Ecdysozoa</taxon>
        <taxon>Arthropoda</taxon>
        <taxon>Hexapoda</taxon>
        <taxon>Insecta</taxon>
        <taxon>Pterygota</taxon>
        <taxon>Neoptera</taxon>
        <taxon>Endopterygota</taxon>
        <taxon>Hymenoptera</taxon>
        <taxon>Apocrita</taxon>
        <taxon>Aculeata</taxon>
        <taxon>Apoidea</taxon>
        <taxon>Anthophila</taxon>
        <taxon>Apidae</taxon>
        <taxon>Bombus</taxon>
        <taxon>Bombus</taxon>
    </lineage>
</organism>
<evidence type="ECO:0000313" key="7">
    <source>
        <dbReference type="Proteomes" id="UP000835206"/>
    </source>
</evidence>
<dbReference type="PROSITE" id="PS50089">
    <property type="entry name" value="ZF_RING_2"/>
    <property type="match status" value="1"/>
</dbReference>
<dbReference type="OrthoDB" id="1711136at2759"/>
<dbReference type="PANTHER" id="PTHR10044">
    <property type="entry name" value="INHIBITOR OF APOPTOSIS"/>
    <property type="match status" value="1"/>
</dbReference>
<dbReference type="InterPro" id="IPR013083">
    <property type="entry name" value="Znf_RING/FYVE/PHD"/>
</dbReference>
<dbReference type="Pfam" id="PF13920">
    <property type="entry name" value="zf-C3HC4_3"/>
    <property type="match status" value="1"/>
</dbReference>
<evidence type="ECO:0000256" key="5">
    <source>
        <dbReference type="PROSITE-ProRule" id="PRU00175"/>
    </source>
</evidence>
<dbReference type="Gene3D" id="3.30.40.10">
    <property type="entry name" value="Zinc/RING finger domain, C3HC4 (zinc finger)"/>
    <property type="match status" value="1"/>
</dbReference>
<feature type="domain" description="RING-type" evidence="6">
    <location>
        <begin position="232"/>
        <end position="271"/>
    </location>
</feature>
<reference evidence="8" key="1">
    <citation type="submission" date="2025-08" db="UniProtKB">
        <authorList>
            <consortium name="RefSeq"/>
        </authorList>
    </citation>
    <scope>IDENTIFICATION</scope>
</reference>
<evidence type="ECO:0000256" key="4">
    <source>
        <dbReference type="ARBA" id="ARBA00022833"/>
    </source>
</evidence>
<sequence>MEGTVATPVGSPDVVISRPGVSSSSQTTYSGSDHLLELSNMVQRNAFIYEDTLSSKDPVVRDRLRQTMHREACRLKSFENFPGAACTKLLAANGFFYTQTTDNVQCYFCEVIVGSWEENDDVTEHHFKYSPTCPLLNNKDHGKNVPLSAVITAVIQDTVSNYINEQRKNNIPITSSLDPKIEYRMHAYLEDSINIKLPPQVNPIVRDPAAHGPFVSDENRRKQQELEDQITCKICAVSPSTQAFLPCGHLCCCYTCAKSYLESNFRCPVCRTPISQSVKIFF</sequence>
<keyword evidence="3 5" id="KW-0863">Zinc-finger</keyword>
<dbReference type="AlphaFoldDB" id="A0A9C6SWY4"/>
<dbReference type="SUPFAM" id="SSF57924">
    <property type="entry name" value="Inhibitor of apoptosis (IAP) repeat"/>
    <property type="match status" value="1"/>
</dbReference>
<dbReference type="Proteomes" id="UP000835206">
    <property type="component" value="Unplaced"/>
</dbReference>
<evidence type="ECO:0000313" key="8">
    <source>
        <dbReference type="RefSeq" id="XP_048270250.1"/>
    </source>
</evidence>
<keyword evidence="2" id="KW-0479">Metal-binding</keyword>
<dbReference type="PROSITE" id="PS50143">
    <property type="entry name" value="BIR_REPEAT_2"/>
    <property type="match status" value="1"/>
</dbReference>